<reference evidence="1" key="1">
    <citation type="journal article" date="2015" name="Nature">
        <title>Complex archaea that bridge the gap between prokaryotes and eukaryotes.</title>
        <authorList>
            <person name="Spang A."/>
            <person name="Saw J.H."/>
            <person name="Jorgensen S.L."/>
            <person name="Zaremba-Niedzwiedzka K."/>
            <person name="Martijn J."/>
            <person name="Lind A.E."/>
            <person name="van Eijk R."/>
            <person name="Schleper C."/>
            <person name="Guy L."/>
            <person name="Ettema T.J."/>
        </authorList>
    </citation>
    <scope>NUCLEOTIDE SEQUENCE</scope>
</reference>
<comment type="caution">
    <text evidence="1">The sequence shown here is derived from an EMBL/GenBank/DDBJ whole genome shotgun (WGS) entry which is preliminary data.</text>
</comment>
<evidence type="ECO:0000313" key="1">
    <source>
        <dbReference type="EMBL" id="KKK71715.1"/>
    </source>
</evidence>
<dbReference type="EMBL" id="LAZR01057606">
    <property type="protein sequence ID" value="KKK71715.1"/>
    <property type="molecule type" value="Genomic_DNA"/>
</dbReference>
<accession>A0A0F8YDC0</accession>
<protein>
    <submittedName>
        <fullName evidence="1">Uncharacterized protein</fullName>
    </submittedName>
</protein>
<dbReference type="AlphaFoldDB" id="A0A0F8YDC0"/>
<organism evidence="1">
    <name type="scientific">marine sediment metagenome</name>
    <dbReference type="NCBI Taxonomy" id="412755"/>
    <lineage>
        <taxon>unclassified sequences</taxon>
        <taxon>metagenomes</taxon>
        <taxon>ecological metagenomes</taxon>
    </lineage>
</organism>
<sequence length="44" mass="5204">MKESKAFQIVKRELRLARAKFPAFNSGHEGHSVILEEFEELWDE</sequence>
<name>A0A0F8YDC0_9ZZZZ</name>
<proteinExistence type="predicted"/>
<feature type="non-terminal residue" evidence="1">
    <location>
        <position position="44"/>
    </location>
</feature>
<gene>
    <name evidence="1" type="ORF">LCGC14_2911130</name>
</gene>